<feature type="domain" description="Cellulose-binding Sde182 nucleoside hydrolase-like" evidence="1">
    <location>
        <begin position="37"/>
        <end position="279"/>
    </location>
</feature>
<dbReference type="OrthoDB" id="253051at2"/>
<evidence type="ECO:0000313" key="4">
    <source>
        <dbReference type="Proteomes" id="UP000317648"/>
    </source>
</evidence>
<proteinExistence type="predicted"/>
<dbReference type="InterPro" id="IPR048527">
    <property type="entry name" value="Sde182_C"/>
</dbReference>
<dbReference type="InterPro" id="IPR036452">
    <property type="entry name" value="Ribo_hydro-like"/>
</dbReference>
<sequence length="443" mass="50113">MPPAICIMRVVCFCLAACLLGSMFGLANVAWGAERLRVMIETDAPGGDPDDEGSLVRFFLYLNEWDVEGIFCTRRADQSRNQEDGQQCLLRFIDAYAAAWPKLRQHAPGYPSPEKLRSITYAAFRGTTARDALIAAVDREDPRRIWYVNWGTNDGNLTAMRQALDHVKATRTEQAYRHFADRLCFSRDADRTYHVTEHIPYLHQWVDTRNPDRWYHRFAPLTAKAGGFDLTRDVKTGHGRLGSYYTIPKEGDTPGFMFLIPNGLSDVSHPDWGSWAGRFVPRTDRFRREGFFWSDARDQWNGQSNRDNTLRRWAVHLQNDFKARLDWCVADYAHANHPPVPMLNGSAGPSPVEIIAAPGEAVMLSSQGSSDPDQQGLSCEWIYYPEPGDYQGDVSIQGARSPEAVVTLPGDADGKRVHVLLVLTDNGEPALTRYRRAVIYCRR</sequence>
<organism evidence="3 4">
    <name type="scientific">Lignipirellula cremea</name>
    <dbReference type="NCBI Taxonomy" id="2528010"/>
    <lineage>
        <taxon>Bacteria</taxon>
        <taxon>Pseudomonadati</taxon>
        <taxon>Planctomycetota</taxon>
        <taxon>Planctomycetia</taxon>
        <taxon>Pirellulales</taxon>
        <taxon>Pirellulaceae</taxon>
        <taxon>Lignipirellula</taxon>
    </lineage>
</organism>
<dbReference type="GO" id="GO:0016799">
    <property type="term" value="F:hydrolase activity, hydrolyzing N-glycosyl compounds"/>
    <property type="evidence" value="ECO:0007669"/>
    <property type="project" value="InterPro"/>
</dbReference>
<dbReference type="AlphaFoldDB" id="A0A518DVU6"/>
<feature type="domain" description="Cellulose-binding Sde182 C-terminal" evidence="2">
    <location>
        <begin position="362"/>
        <end position="440"/>
    </location>
</feature>
<dbReference type="Gene3D" id="2.60.40.10">
    <property type="entry name" value="Immunoglobulins"/>
    <property type="match status" value="1"/>
</dbReference>
<gene>
    <name evidence="3" type="ORF">Pla8534_37730</name>
</gene>
<evidence type="ECO:0000259" key="2">
    <source>
        <dbReference type="Pfam" id="PF21027"/>
    </source>
</evidence>
<evidence type="ECO:0000313" key="3">
    <source>
        <dbReference type="EMBL" id="QDU95954.1"/>
    </source>
</evidence>
<dbReference type="Gene3D" id="3.90.245.10">
    <property type="entry name" value="Ribonucleoside hydrolase-like"/>
    <property type="match status" value="1"/>
</dbReference>
<dbReference type="KEGG" id="lcre:Pla8534_37730"/>
<dbReference type="RefSeq" id="WP_145054632.1">
    <property type="nucleotide sequence ID" value="NZ_CP036433.1"/>
</dbReference>
<dbReference type="InterPro" id="IPR011483">
    <property type="entry name" value="Sde182_NH-like"/>
</dbReference>
<dbReference type="Proteomes" id="UP000317648">
    <property type="component" value="Chromosome"/>
</dbReference>
<keyword evidence="4" id="KW-1185">Reference proteome</keyword>
<evidence type="ECO:0008006" key="5">
    <source>
        <dbReference type="Google" id="ProtNLM"/>
    </source>
</evidence>
<dbReference type="InterPro" id="IPR013783">
    <property type="entry name" value="Ig-like_fold"/>
</dbReference>
<reference evidence="3 4" key="1">
    <citation type="submission" date="2019-02" db="EMBL/GenBank/DDBJ databases">
        <title>Deep-cultivation of Planctomycetes and their phenomic and genomic characterization uncovers novel biology.</title>
        <authorList>
            <person name="Wiegand S."/>
            <person name="Jogler M."/>
            <person name="Boedeker C."/>
            <person name="Pinto D."/>
            <person name="Vollmers J."/>
            <person name="Rivas-Marin E."/>
            <person name="Kohn T."/>
            <person name="Peeters S.H."/>
            <person name="Heuer A."/>
            <person name="Rast P."/>
            <person name="Oberbeckmann S."/>
            <person name="Bunk B."/>
            <person name="Jeske O."/>
            <person name="Meyerdierks A."/>
            <person name="Storesund J.E."/>
            <person name="Kallscheuer N."/>
            <person name="Luecker S."/>
            <person name="Lage O.M."/>
            <person name="Pohl T."/>
            <person name="Merkel B.J."/>
            <person name="Hornburger P."/>
            <person name="Mueller R.-W."/>
            <person name="Bruemmer F."/>
            <person name="Labrenz M."/>
            <person name="Spormann A.M."/>
            <person name="Op den Camp H."/>
            <person name="Overmann J."/>
            <person name="Amann R."/>
            <person name="Jetten M.S.M."/>
            <person name="Mascher T."/>
            <person name="Medema M.H."/>
            <person name="Devos D.P."/>
            <person name="Kaster A.-K."/>
            <person name="Ovreas L."/>
            <person name="Rohde M."/>
            <person name="Galperin M.Y."/>
            <person name="Jogler C."/>
        </authorList>
    </citation>
    <scope>NUCLEOTIDE SEQUENCE [LARGE SCALE GENOMIC DNA]</scope>
    <source>
        <strain evidence="3 4">Pla85_3_4</strain>
    </source>
</reference>
<dbReference type="EMBL" id="CP036433">
    <property type="protein sequence ID" value="QDU95954.1"/>
    <property type="molecule type" value="Genomic_DNA"/>
</dbReference>
<dbReference type="Pfam" id="PF07632">
    <property type="entry name" value="Sde182_NH-like"/>
    <property type="match status" value="1"/>
</dbReference>
<evidence type="ECO:0000259" key="1">
    <source>
        <dbReference type="Pfam" id="PF07632"/>
    </source>
</evidence>
<name>A0A518DVU6_9BACT</name>
<dbReference type="Pfam" id="PF21027">
    <property type="entry name" value="Sde0182_C"/>
    <property type="match status" value="1"/>
</dbReference>
<protein>
    <recommendedName>
        <fullName evidence="5">DUF1593 domain-containing protein</fullName>
    </recommendedName>
</protein>
<accession>A0A518DVU6</accession>